<feature type="transmembrane region" description="Helical" evidence="11">
    <location>
        <begin position="132"/>
        <end position="153"/>
    </location>
</feature>
<keyword evidence="3" id="KW-0600">Photoreceptor protein</keyword>
<keyword evidence="10" id="KW-0675">Receptor</keyword>
<evidence type="ECO:0000256" key="11">
    <source>
        <dbReference type="SAM" id="Phobius"/>
    </source>
</evidence>
<reference evidence="12" key="1">
    <citation type="submission" date="2024-06" db="EMBL/GenBank/DDBJ databases">
        <title>Draft Genome Sequence of Deinococcus sonorensis Type Strain KR-87, a Biofilm Producing Representative of the Genus Deinococcus.</title>
        <authorList>
            <person name="Boren L.S."/>
            <person name="Grosso R.A."/>
            <person name="Hugenberg-Cox A.N."/>
            <person name="Hill J.T.E."/>
            <person name="Albert C.M."/>
            <person name="Tuohy J.M."/>
        </authorList>
    </citation>
    <scope>NUCLEOTIDE SEQUENCE</scope>
    <source>
        <strain evidence="12">KR-87</strain>
        <plasmid evidence="12">pDson01</plasmid>
    </source>
</reference>
<keyword evidence="9 11" id="KW-0472">Membrane</keyword>
<evidence type="ECO:0000256" key="2">
    <source>
        <dbReference type="ARBA" id="ARBA00008130"/>
    </source>
</evidence>
<evidence type="ECO:0000256" key="4">
    <source>
        <dbReference type="ARBA" id="ARBA00022606"/>
    </source>
</evidence>
<comment type="subcellular location">
    <subcellularLocation>
        <location evidence="1">Membrane</location>
        <topology evidence="1">Multi-pass membrane protein</topology>
    </subcellularLocation>
</comment>
<evidence type="ECO:0000256" key="9">
    <source>
        <dbReference type="ARBA" id="ARBA00023136"/>
    </source>
</evidence>
<dbReference type="GO" id="GO:0005216">
    <property type="term" value="F:monoatomic ion channel activity"/>
    <property type="evidence" value="ECO:0007669"/>
    <property type="project" value="InterPro"/>
</dbReference>
<evidence type="ECO:0000256" key="5">
    <source>
        <dbReference type="ARBA" id="ARBA00022692"/>
    </source>
</evidence>
<dbReference type="InterPro" id="IPR018229">
    <property type="entry name" value="Rhodopsin_retinal_BS"/>
</dbReference>
<keyword evidence="8" id="KW-0157">Chromophore</keyword>
<dbReference type="KEGG" id="dsc:ABOD76_01370"/>
<dbReference type="GO" id="GO:0009881">
    <property type="term" value="F:photoreceptor activity"/>
    <property type="evidence" value="ECO:0007669"/>
    <property type="project" value="UniProtKB-KW"/>
</dbReference>
<keyword evidence="6" id="KW-0681">Retinal protein</keyword>
<accession>A0AAU7U5I8</accession>
<feature type="transmembrane region" description="Helical" evidence="11">
    <location>
        <begin position="209"/>
        <end position="229"/>
    </location>
</feature>
<feature type="transmembrane region" description="Helical" evidence="11">
    <location>
        <begin position="169"/>
        <end position="188"/>
    </location>
</feature>
<dbReference type="AlphaFoldDB" id="A0AAU7U5I8"/>
<dbReference type="PANTHER" id="PTHR28286:SF2">
    <property type="entry name" value="BACTERIORHODOPSIN _OPSIN, NOPA (EUROFUNG)"/>
    <property type="match status" value="1"/>
</dbReference>
<proteinExistence type="inferred from homology"/>
<evidence type="ECO:0000256" key="3">
    <source>
        <dbReference type="ARBA" id="ARBA00022543"/>
    </source>
</evidence>
<protein>
    <submittedName>
        <fullName evidence="12">Bacteriorhodopsin</fullName>
    </submittedName>
</protein>
<dbReference type="PANTHER" id="PTHR28286">
    <property type="match status" value="1"/>
</dbReference>
<feature type="transmembrane region" description="Helical" evidence="11">
    <location>
        <begin position="235"/>
        <end position="261"/>
    </location>
</feature>
<dbReference type="GO" id="GO:0016020">
    <property type="term" value="C:membrane"/>
    <property type="evidence" value="ECO:0007669"/>
    <property type="project" value="UniProtKB-SubCell"/>
</dbReference>
<evidence type="ECO:0000313" key="12">
    <source>
        <dbReference type="EMBL" id="XBV83729.1"/>
    </source>
</evidence>
<dbReference type="GO" id="GO:0007602">
    <property type="term" value="P:phototransduction"/>
    <property type="evidence" value="ECO:0007669"/>
    <property type="project" value="UniProtKB-KW"/>
</dbReference>
<comment type="similarity">
    <text evidence="2">Belongs to the archaeal/bacterial/fungal opsin family.</text>
</comment>
<dbReference type="SMART" id="SM01021">
    <property type="entry name" value="Bac_rhodopsin"/>
    <property type="match status" value="1"/>
</dbReference>
<dbReference type="SUPFAM" id="SSF81321">
    <property type="entry name" value="Family A G protein-coupled receptor-like"/>
    <property type="match status" value="1"/>
</dbReference>
<feature type="transmembrane region" description="Helical" evidence="11">
    <location>
        <begin position="20"/>
        <end position="40"/>
    </location>
</feature>
<sequence length="284" mass="31595">MDLSGHFVPTAGEVGLLPQVTYYVLVVTMFAFFAGFVHFLSTQNRVVKEHRAAMVLHAVICLIAGLSYFVIQDHYRFYLETIARVGNSAERLNITREAFVAIGQYRYMDWTITTPLLLLASILGLRLRTRHVLKPVTLTLLADLFMVFTGYIGDQQVTDGGAILAGPRLLWGTVSTVGYVIVVVVMWTGFRTYQRAATREEAQAFKTQLLALVTTWGVYPLGYLVPVLFQNVSLNWVHVAFSLADIVNKVGIATVAFWAAATVYERHHASQDNPASREEHPGAA</sequence>
<dbReference type="PROSITE" id="PS00950">
    <property type="entry name" value="BACTERIAL_OPSIN_1"/>
    <property type="match status" value="1"/>
</dbReference>
<gene>
    <name evidence="12" type="ORF">ABOD76_01370</name>
</gene>
<evidence type="ECO:0000256" key="6">
    <source>
        <dbReference type="ARBA" id="ARBA00022925"/>
    </source>
</evidence>
<dbReference type="Pfam" id="PF01036">
    <property type="entry name" value="Bac_rhodopsin"/>
    <property type="match status" value="1"/>
</dbReference>
<keyword evidence="4" id="KW-0716">Sensory transduction</keyword>
<dbReference type="PRINTS" id="PR00251">
    <property type="entry name" value="BACTRLOPSIN"/>
</dbReference>
<feature type="transmembrane region" description="Helical" evidence="11">
    <location>
        <begin position="107"/>
        <end position="125"/>
    </location>
</feature>
<dbReference type="InterPro" id="IPR001425">
    <property type="entry name" value="Arc/bac/fun_rhodopsins"/>
</dbReference>
<feature type="transmembrane region" description="Helical" evidence="11">
    <location>
        <begin position="52"/>
        <end position="71"/>
    </location>
</feature>
<geneLocation type="plasmid" evidence="12">
    <name>pDson01</name>
</geneLocation>
<keyword evidence="5 11" id="KW-0812">Transmembrane</keyword>
<evidence type="ECO:0000256" key="7">
    <source>
        <dbReference type="ARBA" id="ARBA00022989"/>
    </source>
</evidence>
<dbReference type="RefSeq" id="WP_350241429.1">
    <property type="nucleotide sequence ID" value="NZ_CP158297.1"/>
</dbReference>
<dbReference type="EMBL" id="CP158297">
    <property type="protein sequence ID" value="XBV83729.1"/>
    <property type="molecule type" value="Genomic_DNA"/>
</dbReference>
<evidence type="ECO:0000256" key="1">
    <source>
        <dbReference type="ARBA" id="ARBA00004141"/>
    </source>
</evidence>
<evidence type="ECO:0000256" key="10">
    <source>
        <dbReference type="ARBA" id="ARBA00023170"/>
    </source>
</evidence>
<dbReference type="Gene3D" id="1.20.1070.10">
    <property type="entry name" value="Rhodopsin 7-helix transmembrane proteins"/>
    <property type="match status" value="1"/>
</dbReference>
<name>A0AAU7U5I8_9DEIO</name>
<keyword evidence="12" id="KW-0614">Plasmid</keyword>
<organism evidence="12">
    <name type="scientific">Deinococcus sonorensis KR-87</name>
    <dbReference type="NCBI Taxonomy" id="694439"/>
    <lineage>
        <taxon>Bacteria</taxon>
        <taxon>Thermotogati</taxon>
        <taxon>Deinococcota</taxon>
        <taxon>Deinococci</taxon>
        <taxon>Deinococcales</taxon>
        <taxon>Deinococcaceae</taxon>
        <taxon>Deinococcus</taxon>
    </lineage>
</organism>
<keyword evidence="7 11" id="KW-1133">Transmembrane helix</keyword>
<evidence type="ECO:0000256" key="8">
    <source>
        <dbReference type="ARBA" id="ARBA00022991"/>
    </source>
</evidence>